<feature type="transmembrane region" description="Helical" evidence="1">
    <location>
        <begin position="137"/>
        <end position="158"/>
    </location>
</feature>
<proteinExistence type="predicted"/>
<dbReference type="GeneID" id="54569524"/>
<reference evidence="2" key="1">
    <citation type="journal article" date="2020" name="Stud. Mycol.">
        <title>101 Dothideomycetes genomes: a test case for predicting lifestyles and emergence of pathogens.</title>
        <authorList>
            <person name="Haridas S."/>
            <person name="Albert R."/>
            <person name="Binder M."/>
            <person name="Bloem J."/>
            <person name="Labutti K."/>
            <person name="Salamov A."/>
            <person name="Andreopoulos B."/>
            <person name="Baker S."/>
            <person name="Barry K."/>
            <person name="Bills G."/>
            <person name="Bluhm B."/>
            <person name="Cannon C."/>
            <person name="Castanera R."/>
            <person name="Culley D."/>
            <person name="Daum C."/>
            <person name="Ezra D."/>
            <person name="Gonzalez J."/>
            <person name="Henrissat B."/>
            <person name="Kuo A."/>
            <person name="Liang C."/>
            <person name="Lipzen A."/>
            <person name="Lutzoni F."/>
            <person name="Magnuson J."/>
            <person name="Mondo S."/>
            <person name="Nolan M."/>
            <person name="Ohm R."/>
            <person name="Pangilinan J."/>
            <person name="Park H.-J."/>
            <person name="Ramirez L."/>
            <person name="Alfaro M."/>
            <person name="Sun H."/>
            <person name="Tritt A."/>
            <person name="Yoshinaga Y."/>
            <person name="Zwiers L.-H."/>
            <person name="Turgeon B."/>
            <person name="Goodwin S."/>
            <person name="Spatafora J."/>
            <person name="Crous P."/>
            <person name="Grigoriev I."/>
        </authorList>
    </citation>
    <scope>NUCLEOTIDE SEQUENCE</scope>
    <source>
        <strain evidence="2">ATCC 36951</strain>
    </source>
</reference>
<feature type="transmembrane region" description="Helical" evidence="1">
    <location>
        <begin position="216"/>
        <end position="235"/>
    </location>
</feature>
<feature type="transmembrane region" description="Helical" evidence="1">
    <location>
        <begin position="241"/>
        <end position="260"/>
    </location>
</feature>
<keyword evidence="1" id="KW-0472">Membrane</keyword>
<evidence type="ECO:0000313" key="2">
    <source>
        <dbReference type="EMBL" id="KAF2169867.1"/>
    </source>
</evidence>
<accession>A0A6A6CRG4</accession>
<protein>
    <submittedName>
        <fullName evidence="2">Uncharacterized protein</fullName>
    </submittedName>
</protein>
<dbReference type="OrthoDB" id="5412502at2759"/>
<dbReference type="EMBL" id="ML993587">
    <property type="protein sequence ID" value="KAF2169867.1"/>
    <property type="molecule type" value="Genomic_DNA"/>
</dbReference>
<feature type="transmembrane region" description="Helical" evidence="1">
    <location>
        <begin position="110"/>
        <end position="131"/>
    </location>
</feature>
<keyword evidence="1" id="KW-0812">Transmembrane</keyword>
<dbReference type="AlphaFoldDB" id="A0A6A6CRG4"/>
<sequence length="387" mass="42732">MSGNNNITVAFPDQENWSVWWWNGVENFQLDIVGFLAVLGESAVLANAQVAALSRLFYLPRILPAPQALIRTARPTSLPHSDGKVTGVVSGNVKDHVHHVANILLATGPLTWVTLIGFMEALTLLIASIVFGDGMSLIATILLAGLSTLVGICNKWTLELPQPPKGKREIPKGDVVIRYPNGSFLVVKCNEHVARELYFAPEEIDYAIKSPVTYRLLSLIGTLMLMLGIVALANAKLYLQVAWAGAYIITNIAHWIAAALPQNTHWDLSCYDVREQGLSTGPENANFTEALWKAILLTQSIQWVRPGGAAPQTKVWDDWLEDALTKAKESAGKGEREAVGWEVFWPVEVVKGEVEAEYQVWKVPEWAAKAEWDRMNKETNAEPFTKA</sequence>
<dbReference type="Proteomes" id="UP000799537">
    <property type="component" value="Unassembled WGS sequence"/>
</dbReference>
<keyword evidence="1" id="KW-1133">Transmembrane helix</keyword>
<keyword evidence="3" id="KW-1185">Reference proteome</keyword>
<dbReference type="RefSeq" id="XP_033670756.1">
    <property type="nucleotide sequence ID" value="XM_033816252.1"/>
</dbReference>
<evidence type="ECO:0000256" key="1">
    <source>
        <dbReference type="SAM" id="Phobius"/>
    </source>
</evidence>
<gene>
    <name evidence="2" type="ORF">M409DRAFT_64853</name>
</gene>
<name>A0A6A6CRG4_ZASCE</name>
<evidence type="ECO:0000313" key="3">
    <source>
        <dbReference type="Proteomes" id="UP000799537"/>
    </source>
</evidence>
<organism evidence="2 3">
    <name type="scientific">Zasmidium cellare ATCC 36951</name>
    <dbReference type="NCBI Taxonomy" id="1080233"/>
    <lineage>
        <taxon>Eukaryota</taxon>
        <taxon>Fungi</taxon>
        <taxon>Dikarya</taxon>
        <taxon>Ascomycota</taxon>
        <taxon>Pezizomycotina</taxon>
        <taxon>Dothideomycetes</taxon>
        <taxon>Dothideomycetidae</taxon>
        <taxon>Mycosphaerellales</taxon>
        <taxon>Mycosphaerellaceae</taxon>
        <taxon>Zasmidium</taxon>
    </lineage>
</organism>